<dbReference type="Pfam" id="PF01476">
    <property type="entry name" value="LysM"/>
    <property type="match status" value="2"/>
</dbReference>
<reference evidence="3" key="1">
    <citation type="journal article" date="2020" name="mSystems">
        <title>Genome- and Community-Level Interaction Insights into Carbon Utilization and Element Cycling Functions of Hydrothermarchaeota in Hydrothermal Sediment.</title>
        <authorList>
            <person name="Zhou Z."/>
            <person name="Liu Y."/>
            <person name="Xu W."/>
            <person name="Pan J."/>
            <person name="Luo Z.H."/>
            <person name="Li M."/>
        </authorList>
    </citation>
    <scope>NUCLEOTIDE SEQUENCE [LARGE SCALE GENOMIC DNA]</scope>
    <source>
        <strain evidence="3">SpSt-503</strain>
    </source>
</reference>
<dbReference type="GO" id="GO:0004222">
    <property type="term" value="F:metalloendopeptidase activity"/>
    <property type="evidence" value="ECO:0007669"/>
    <property type="project" value="TreeGrafter"/>
</dbReference>
<evidence type="ECO:0000313" key="3">
    <source>
        <dbReference type="EMBL" id="HFH29146.1"/>
    </source>
</evidence>
<dbReference type="PANTHER" id="PTHR21666:SF270">
    <property type="entry name" value="MUREIN HYDROLASE ACTIVATOR ENVC"/>
    <property type="match status" value="1"/>
</dbReference>
<feature type="transmembrane region" description="Helical" evidence="1">
    <location>
        <begin position="60"/>
        <end position="81"/>
    </location>
</feature>
<evidence type="ECO:0000259" key="2">
    <source>
        <dbReference type="PROSITE" id="PS51782"/>
    </source>
</evidence>
<keyword evidence="1" id="KW-0812">Transmembrane</keyword>
<protein>
    <submittedName>
        <fullName evidence="3">LysM peptidoglycan-binding domain-containing protein</fullName>
    </submittedName>
</protein>
<dbReference type="SMART" id="SM00257">
    <property type="entry name" value="LysM"/>
    <property type="match status" value="2"/>
</dbReference>
<dbReference type="Gene3D" id="2.70.70.10">
    <property type="entry name" value="Glucose Permease (Domain IIA)"/>
    <property type="match status" value="1"/>
</dbReference>
<dbReference type="InterPro" id="IPR050570">
    <property type="entry name" value="Cell_wall_metabolism_enzyme"/>
</dbReference>
<dbReference type="InterPro" id="IPR011055">
    <property type="entry name" value="Dup_hybrid_motif"/>
</dbReference>
<feature type="domain" description="LysM" evidence="2">
    <location>
        <begin position="181"/>
        <end position="224"/>
    </location>
</feature>
<keyword evidence="1" id="KW-1133">Transmembrane helix</keyword>
<organism evidence="3">
    <name type="scientific">Gracilinema caldarium</name>
    <dbReference type="NCBI Taxonomy" id="215591"/>
    <lineage>
        <taxon>Bacteria</taxon>
        <taxon>Pseudomonadati</taxon>
        <taxon>Spirochaetota</taxon>
        <taxon>Spirochaetia</taxon>
        <taxon>Spirochaetales</taxon>
        <taxon>Breznakiellaceae</taxon>
        <taxon>Gracilinema</taxon>
    </lineage>
</organism>
<comment type="caution">
    <text evidence="3">The sequence shown here is derived from an EMBL/GenBank/DDBJ whole genome shotgun (WGS) entry which is preliminary data.</text>
</comment>
<dbReference type="InterPro" id="IPR016047">
    <property type="entry name" value="M23ase_b-sheet_dom"/>
</dbReference>
<dbReference type="InterPro" id="IPR036779">
    <property type="entry name" value="LysM_dom_sf"/>
</dbReference>
<dbReference type="PANTHER" id="PTHR21666">
    <property type="entry name" value="PEPTIDASE-RELATED"/>
    <property type="match status" value="1"/>
</dbReference>
<dbReference type="InterPro" id="IPR018392">
    <property type="entry name" value="LysM"/>
</dbReference>
<sequence length="367" mass="40310">MMNELIRKQHIHQRRRFAPLPLKTPRFRLTPAVQNLNTFSGWTKPAIHPVPVSPLNFKQLLVMLVISVTVALLGGLVFSPWPAGPERFMLSELTPVSAQLTAYIGQSLTETPQTDGNDPIPLALTEQFAWQTYRVRTGDTLLGIAKTFNLSIDAIIALNGIQSARSLKSGSILKIPNMDGIPYTVKRGDSLSKISKTWGVPIEAILDANDLTSEVISPGTQLFLPGARLSSLELKRIMGNLFMYPLNGKLTSLFGWRNDPFTGVRRFHAAIDIAQDIGFPVGASMDGRVSATGYNSVYGNYIILSHDGGYQTMYAHLSSILVKKGDRVVQKQRIGEVGNTGYSTGPHLHFAIFKNGRAMNPLELLGK</sequence>
<keyword evidence="1" id="KW-0472">Membrane</keyword>
<gene>
    <name evidence="3" type="ORF">ENS59_06485</name>
</gene>
<feature type="domain" description="LysM" evidence="2">
    <location>
        <begin position="131"/>
        <end position="175"/>
    </location>
</feature>
<evidence type="ECO:0000256" key="1">
    <source>
        <dbReference type="SAM" id="Phobius"/>
    </source>
</evidence>
<dbReference type="Gene3D" id="3.10.350.10">
    <property type="entry name" value="LysM domain"/>
    <property type="match status" value="2"/>
</dbReference>
<dbReference type="CDD" id="cd12797">
    <property type="entry name" value="M23_peptidase"/>
    <property type="match status" value="1"/>
</dbReference>
<dbReference type="AlphaFoldDB" id="A0A7C3IQ30"/>
<proteinExistence type="predicted"/>
<accession>A0A7C3IQ30</accession>
<dbReference type="CDD" id="cd00118">
    <property type="entry name" value="LysM"/>
    <property type="match status" value="2"/>
</dbReference>
<name>A0A7C3IQ30_9SPIR</name>
<dbReference type="EMBL" id="DSVL01000200">
    <property type="protein sequence ID" value="HFH29146.1"/>
    <property type="molecule type" value="Genomic_DNA"/>
</dbReference>
<dbReference type="SUPFAM" id="SSF51261">
    <property type="entry name" value="Duplicated hybrid motif"/>
    <property type="match status" value="1"/>
</dbReference>
<dbReference type="Pfam" id="PF01551">
    <property type="entry name" value="Peptidase_M23"/>
    <property type="match status" value="1"/>
</dbReference>
<dbReference type="PROSITE" id="PS51782">
    <property type="entry name" value="LYSM"/>
    <property type="match status" value="2"/>
</dbReference>